<feature type="domain" description="GmrSD restriction endonucleases N-terminal" evidence="1">
    <location>
        <begin position="7"/>
        <end position="208"/>
    </location>
</feature>
<evidence type="ECO:0000313" key="4">
    <source>
        <dbReference type="Proteomes" id="UP000248918"/>
    </source>
</evidence>
<protein>
    <submittedName>
        <fullName evidence="3">Uncharacterized protein with ParB-like and HNH nuclease domain</fullName>
    </submittedName>
</protein>
<dbReference type="Proteomes" id="UP000248918">
    <property type="component" value="Unassembled WGS sequence"/>
</dbReference>
<accession>A0A329CFX3</accession>
<name>A0A329CFX3_9BURK</name>
<gene>
    <name evidence="3" type="ORF">BX591_10767</name>
</gene>
<dbReference type="RefSeq" id="WP_111932159.1">
    <property type="nucleotide sequence ID" value="NZ_CADFFP010000008.1"/>
</dbReference>
<dbReference type="AlphaFoldDB" id="A0A329CFX3"/>
<dbReference type="Pfam" id="PF07510">
    <property type="entry name" value="GmrSD_C"/>
    <property type="match status" value="1"/>
</dbReference>
<proteinExistence type="predicted"/>
<dbReference type="EMBL" id="QLTK01000007">
    <property type="protein sequence ID" value="RAS33150.1"/>
    <property type="molecule type" value="Genomic_DNA"/>
</dbReference>
<reference evidence="3 4" key="1">
    <citation type="submission" date="2018-06" db="EMBL/GenBank/DDBJ databases">
        <title>Genomic Encyclopedia of Type Strains, Phase III (KMG-III): the genomes of soil and plant-associated and newly described type strains.</title>
        <authorList>
            <person name="Whitman W."/>
        </authorList>
    </citation>
    <scope>NUCLEOTIDE SEQUENCE [LARGE SCALE GENOMIC DNA]</scope>
    <source>
        <strain evidence="3 4">LMG 23644</strain>
    </source>
</reference>
<dbReference type="InterPro" id="IPR004919">
    <property type="entry name" value="GmrSD_N"/>
</dbReference>
<comment type="caution">
    <text evidence="3">The sequence shown here is derived from an EMBL/GenBank/DDBJ whole genome shotgun (WGS) entry which is preliminary data.</text>
</comment>
<evidence type="ECO:0000313" key="3">
    <source>
        <dbReference type="EMBL" id="RAS33150.1"/>
    </source>
</evidence>
<dbReference type="InterPro" id="IPR011089">
    <property type="entry name" value="GmrSD_C"/>
</dbReference>
<sequence>MSKQTIETFFAGKNLVVPSYQRDYAWRERNINELFSDIEEAIDVGGHYLGTFILSQRAPGEPVFVVDGQQRLTTLTMLLGALIDALAEERVRSAMYSSYICSPLDGVKFQVLGDNMEFFQAMLAKKNPTPESAGQKRLADNYEHIRLRVRDLVQQGGHPLLIKWLKTLTKMEVLEFIEPDEGKAIRMFQTVNDRGVPLAKMDIVKSLLVYYSNRYLGGELDNYIAVQFGKAFRAFNNVKDLAAERGFKIRNIDRDAFVEDDVLRYHYLAYDGRIFGVDAGGDYNATSASVLETFLKPALQNLRAKPDVLRSFIENYTEDLTSFFFGLEAIVRATRTDRDTYMLLVVQDLNATLYPLVIRLQLNGWLKEVGDTDSRTLQELVEVTDIRVFKLKGTNPQADVFSITRNLSKLSVSEVATRLRWFCQKFMPDTLMVQQLETEELYRNAGVHRMLWEEEDALRAELPLPAASIEELVTFNSGGLSVEHVLPQKPSFSIEHYGFVDSDQYEQHKHRLGNLLLLEGSLNSACQDKTVEAKVTSPSLYLSSGMKTVKALAATRSGLSQGYRRENIEERGARLARQLQKRWPIFSATLNMEGAAEAAEQA</sequence>
<evidence type="ECO:0000259" key="2">
    <source>
        <dbReference type="Pfam" id="PF07510"/>
    </source>
</evidence>
<organism evidence="3 4">
    <name type="scientific">Paraburkholderia bryophila</name>
    <dbReference type="NCBI Taxonomy" id="420952"/>
    <lineage>
        <taxon>Bacteria</taxon>
        <taxon>Pseudomonadati</taxon>
        <taxon>Pseudomonadota</taxon>
        <taxon>Betaproteobacteria</taxon>
        <taxon>Burkholderiales</taxon>
        <taxon>Burkholderiaceae</taxon>
        <taxon>Paraburkholderia</taxon>
    </lineage>
</organism>
<dbReference type="OrthoDB" id="3654724at2"/>
<dbReference type="PANTHER" id="PTHR35149">
    <property type="entry name" value="SLL5132 PROTEIN"/>
    <property type="match status" value="1"/>
</dbReference>
<feature type="domain" description="GmrSD restriction endonucleases C-terminal" evidence="2">
    <location>
        <begin position="450"/>
        <end position="577"/>
    </location>
</feature>
<dbReference type="PANTHER" id="PTHR35149:SF1">
    <property type="entry name" value="DUF5655 DOMAIN-CONTAINING PROTEIN"/>
    <property type="match status" value="1"/>
</dbReference>
<evidence type="ECO:0000259" key="1">
    <source>
        <dbReference type="Pfam" id="PF03235"/>
    </source>
</evidence>
<dbReference type="Pfam" id="PF03235">
    <property type="entry name" value="GmrSD_N"/>
    <property type="match status" value="1"/>
</dbReference>